<protein>
    <submittedName>
        <fullName evidence="2">Uncharacterized protein</fullName>
    </submittedName>
</protein>
<dbReference type="EMBL" id="REGN01008455">
    <property type="protein sequence ID" value="RNA03539.1"/>
    <property type="molecule type" value="Genomic_DNA"/>
</dbReference>
<gene>
    <name evidence="2" type="ORF">BpHYR1_006494</name>
</gene>
<evidence type="ECO:0000256" key="1">
    <source>
        <dbReference type="SAM" id="MobiDB-lite"/>
    </source>
</evidence>
<evidence type="ECO:0000313" key="3">
    <source>
        <dbReference type="Proteomes" id="UP000276133"/>
    </source>
</evidence>
<feature type="region of interest" description="Disordered" evidence="1">
    <location>
        <begin position="1"/>
        <end position="27"/>
    </location>
</feature>
<sequence length="360" mass="42391">MGRVSKRVSTRKISSRKNAKKTEKNNENEVFNEAVVNEESSEYMSIQQQEVTDDLYVFGMIKYKKNQSNFGCISNVEVRNPSTQISEIELPEMEKEARTFCLSQASLKQCVFNVQSLANFIDRRFRELYPEVEIDQDELVRSEECCRADLLKWEAKYDSNTNRPYFEGHEREDVLKYRKEFITYLLDSKDYFYILKKENGEYSWIKQMRKQKILIFHDDSIFRSGKGRSIMVSFFKVCHDQTDVFQLNQEEYDEAVGKFPELEDDHGFVNYLPRSASAWIQPKKDILSCRDENGNYIVLINICKELGLIDENIKSSDITLDELRAKLQEHQAFNNENTHLQKLATDYDFKVLFLLKTTVS</sequence>
<evidence type="ECO:0000313" key="2">
    <source>
        <dbReference type="EMBL" id="RNA03539.1"/>
    </source>
</evidence>
<dbReference type="OrthoDB" id="10056283at2759"/>
<dbReference type="AlphaFoldDB" id="A0A3M7PXC8"/>
<feature type="compositionally biased region" description="Basic residues" evidence="1">
    <location>
        <begin position="1"/>
        <end position="19"/>
    </location>
</feature>
<keyword evidence="3" id="KW-1185">Reference proteome</keyword>
<dbReference type="Proteomes" id="UP000276133">
    <property type="component" value="Unassembled WGS sequence"/>
</dbReference>
<reference evidence="2 3" key="1">
    <citation type="journal article" date="2018" name="Sci. Rep.">
        <title>Genomic signatures of local adaptation to the degree of environmental predictability in rotifers.</title>
        <authorList>
            <person name="Franch-Gras L."/>
            <person name="Hahn C."/>
            <person name="Garcia-Roger E.M."/>
            <person name="Carmona M.J."/>
            <person name="Serra M."/>
            <person name="Gomez A."/>
        </authorList>
    </citation>
    <scope>NUCLEOTIDE SEQUENCE [LARGE SCALE GENOMIC DNA]</scope>
    <source>
        <strain evidence="2">HYR1</strain>
    </source>
</reference>
<proteinExistence type="predicted"/>
<accession>A0A3M7PXC8</accession>
<organism evidence="2 3">
    <name type="scientific">Brachionus plicatilis</name>
    <name type="common">Marine rotifer</name>
    <name type="synonym">Brachionus muelleri</name>
    <dbReference type="NCBI Taxonomy" id="10195"/>
    <lineage>
        <taxon>Eukaryota</taxon>
        <taxon>Metazoa</taxon>
        <taxon>Spiralia</taxon>
        <taxon>Gnathifera</taxon>
        <taxon>Rotifera</taxon>
        <taxon>Eurotatoria</taxon>
        <taxon>Monogononta</taxon>
        <taxon>Pseudotrocha</taxon>
        <taxon>Ploima</taxon>
        <taxon>Brachionidae</taxon>
        <taxon>Brachionus</taxon>
    </lineage>
</organism>
<name>A0A3M7PXC8_BRAPC</name>
<comment type="caution">
    <text evidence="2">The sequence shown here is derived from an EMBL/GenBank/DDBJ whole genome shotgun (WGS) entry which is preliminary data.</text>
</comment>